<comment type="caution">
    <text evidence="2">The sequence shown here is derived from an EMBL/GenBank/DDBJ whole genome shotgun (WGS) entry which is preliminary data.</text>
</comment>
<feature type="transmembrane region" description="Helical" evidence="1">
    <location>
        <begin position="151"/>
        <end position="174"/>
    </location>
</feature>
<keyword evidence="3" id="KW-1185">Reference proteome</keyword>
<keyword evidence="1" id="KW-0812">Transmembrane</keyword>
<feature type="transmembrane region" description="Helical" evidence="1">
    <location>
        <begin position="186"/>
        <end position="206"/>
    </location>
</feature>
<dbReference type="Proteomes" id="UP001589894">
    <property type="component" value="Unassembled WGS sequence"/>
</dbReference>
<dbReference type="EMBL" id="JBHLUE010000002">
    <property type="protein sequence ID" value="MFC0563437.1"/>
    <property type="molecule type" value="Genomic_DNA"/>
</dbReference>
<protein>
    <submittedName>
        <fullName evidence="2">Cytochrome c biogenesis CcdA family protein</fullName>
    </submittedName>
</protein>
<feature type="transmembrane region" description="Helical" evidence="1">
    <location>
        <begin position="303"/>
        <end position="327"/>
    </location>
</feature>
<dbReference type="PANTHER" id="PTHR31272:SF4">
    <property type="entry name" value="CYTOCHROME C-TYPE BIOGENESIS PROTEIN HI_1454-RELATED"/>
    <property type="match status" value="1"/>
</dbReference>
<keyword evidence="1" id="KW-1133">Transmembrane helix</keyword>
<evidence type="ECO:0000313" key="3">
    <source>
        <dbReference type="Proteomes" id="UP001589894"/>
    </source>
</evidence>
<name>A0ABV6NT35_9ACTN</name>
<evidence type="ECO:0000256" key="1">
    <source>
        <dbReference type="SAM" id="Phobius"/>
    </source>
</evidence>
<reference evidence="2 3" key="1">
    <citation type="submission" date="2024-09" db="EMBL/GenBank/DDBJ databases">
        <authorList>
            <person name="Sun Q."/>
            <person name="Mori K."/>
        </authorList>
    </citation>
    <scope>NUCLEOTIDE SEQUENCE [LARGE SCALE GENOMIC DNA]</scope>
    <source>
        <strain evidence="2 3">TBRC 2205</strain>
    </source>
</reference>
<feature type="transmembrane region" description="Helical" evidence="1">
    <location>
        <begin position="218"/>
        <end position="238"/>
    </location>
</feature>
<feature type="transmembrane region" description="Helical" evidence="1">
    <location>
        <begin position="261"/>
        <end position="283"/>
    </location>
</feature>
<evidence type="ECO:0000313" key="2">
    <source>
        <dbReference type="EMBL" id="MFC0563437.1"/>
    </source>
</evidence>
<gene>
    <name evidence="2" type="ORF">ACFFHU_04550</name>
</gene>
<dbReference type="RefSeq" id="WP_377335931.1">
    <property type="nucleotide sequence ID" value="NZ_JBHLUE010000002.1"/>
</dbReference>
<sequence length="338" mass="33095">MGAAFANLAQSGPLLLAVGAAALAGLVSFLSPCVLPLVPGYLSYVTGLAGADLEGRSVRKGPLLSDSVVAGTLPNTAAGGTAADTAGAAVGAATGGAPTAATAGAAVGAATAGAATAGAATAGAGAGTVTVERPGDRGPSAGRGRSVKGRVLAGTLLFIAGFTAVYLLTAILLAGVGQAMLAHRRALEVAVGLLIIVLGLSFLGLVPGLQREFRLHRLPAAGLLGAPVFGAVFALSWAPCTGPTLGAVLGMATVGGQTDRAVILAAAYCLGLGLPFVVFGLSFSRLLGLFRAVRRNSRWVTRVGGALLILVGLALVTGGWQSFIIWLQTTVGPGEVGI</sequence>
<accession>A0ABV6NT35</accession>
<proteinExistence type="predicted"/>
<feature type="transmembrane region" description="Helical" evidence="1">
    <location>
        <begin position="14"/>
        <end position="38"/>
    </location>
</feature>
<dbReference type="InterPro" id="IPR051790">
    <property type="entry name" value="Cytochrome_c-biogenesis_DsbD"/>
</dbReference>
<organism evidence="2 3">
    <name type="scientific">Plantactinospora siamensis</name>
    <dbReference type="NCBI Taxonomy" id="555372"/>
    <lineage>
        <taxon>Bacteria</taxon>
        <taxon>Bacillati</taxon>
        <taxon>Actinomycetota</taxon>
        <taxon>Actinomycetes</taxon>
        <taxon>Micromonosporales</taxon>
        <taxon>Micromonosporaceae</taxon>
        <taxon>Plantactinospora</taxon>
    </lineage>
</organism>
<keyword evidence="1" id="KW-0472">Membrane</keyword>
<dbReference type="PANTHER" id="PTHR31272">
    <property type="entry name" value="CYTOCHROME C-TYPE BIOGENESIS PROTEIN HI_1454-RELATED"/>
    <property type="match status" value="1"/>
</dbReference>